<sequence>MHDFAYRKPAAGGWARDLDHREPVAGEAADGRVRVALDGDGRLVELHLDPRVAYLPLDELRRALIDAFTAAWDRRAGRDGDVAARYGAGVAPDRLRASLAEASETAERRFAEVCTALSDLNRRAARPW</sequence>
<organism evidence="1 2">
    <name type="scientific">Actinoplanes teichomyceticus</name>
    <dbReference type="NCBI Taxonomy" id="1867"/>
    <lineage>
        <taxon>Bacteria</taxon>
        <taxon>Bacillati</taxon>
        <taxon>Actinomycetota</taxon>
        <taxon>Actinomycetes</taxon>
        <taxon>Micromonosporales</taxon>
        <taxon>Micromonosporaceae</taxon>
        <taxon>Actinoplanes</taxon>
    </lineage>
</organism>
<dbReference type="RefSeq" id="WP_164465890.1">
    <property type="nucleotide sequence ID" value="NZ_BOMX01000077.1"/>
</dbReference>
<comment type="caution">
    <text evidence="1">The sequence shown here is derived from an EMBL/GenBank/DDBJ whole genome shotgun (WGS) entry which is preliminary data.</text>
</comment>
<gene>
    <name evidence="1" type="ORF">FHX34_102736</name>
</gene>
<evidence type="ECO:0008006" key="3">
    <source>
        <dbReference type="Google" id="ProtNLM"/>
    </source>
</evidence>
<dbReference type="SUPFAM" id="SSF82607">
    <property type="entry name" value="YbaB-like"/>
    <property type="match status" value="1"/>
</dbReference>
<dbReference type="EMBL" id="VIWY01000002">
    <property type="protein sequence ID" value="TWG24183.1"/>
    <property type="molecule type" value="Genomic_DNA"/>
</dbReference>
<proteinExistence type="predicted"/>
<evidence type="ECO:0000313" key="1">
    <source>
        <dbReference type="EMBL" id="TWG24183.1"/>
    </source>
</evidence>
<evidence type="ECO:0000313" key="2">
    <source>
        <dbReference type="Proteomes" id="UP000320239"/>
    </source>
</evidence>
<accession>A0A561WK30</accession>
<name>A0A561WK30_ACTTI</name>
<dbReference type="Gene3D" id="3.30.1310.10">
    <property type="entry name" value="Nucleoid-associated protein YbaB-like domain"/>
    <property type="match status" value="1"/>
</dbReference>
<dbReference type="AlphaFoldDB" id="A0A561WK30"/>
<reference evidence="1 2" key="1">
    <citation type="submission" date="2019-06" db="EMBL/GenBank/DDBJ databases">
        <title>Sequencing the genomes of 1000 actinobacteria strains.</title>
        <authorList>
            <person name="Klenk H.-P."/>
        </authorList>
    </citation>
    <scope>NUCLEOTIDE SEQUENCE [LARGE SCALE GENOMIC DNA]</scope>
    <source>
        <strain evidence="1 2">DSM 43866</strain>
    </source>
</reference>
<protein>
    <recommendedName>
        <fullName evidence="3">YbaB/EbfC DNA-binding family protein</fullName>
    </recommendedName>
</protein>
<dbReference type="InterPro" id="IPR036894">
    <property type="entry name" value="YbaB-like_sf"/>
</dbReference>
<dbReference type="Proteomes" id="UP000320239">
    <property type="component" value="Unassembled WGS sequence"/>
</dbReference>
<keyword evidence="2" id="KW-1185">Reference proteome</keyword>